<sequence length="126" mass="14841">MSLVDIVFAFAPKIFFSKTSSTNDADIILAVNVHDSKGKPKEQSFEQDLLDMEEKLQQLLLEKEKTEELLKAKDEILKQKDKELENRGKEQEKLQIELKKLQKLKEFKPTMEWILKYLMHFILSES</sequence>
<proteinExistence type="predicted"/>
<dbReference type="PANTHER" id="PTHR46912">
    <property type="entry name" value="HIGH MOBILITY GROUP B PROTEIN 13"/>
    <property type="match status" value="1"/>
</dbReference>
<evidence type="ECO:0000313" key="3">
    <source>
        <dbReference type="RefSeq" id="XP_004517253.1"/>
    </source>
</evidence>
<evidence type="ECO:0000313" key="5">
    <source>
        <dbReference type="RefSeq" id="XP_027187272.1"/>
    </source>
</evidence>
<keyword evidence="1" id="KW-0175">Coiled coil</keyword>
<dbReference type="RefSeq" id="XP_027187273.1">
    <property type="nucleotide sequence ID" value="XM_027331472.1"/>
</dbReference>
<reference evidence="3 4" key="1">
    <citation type="submission" date="2025-04" db="UniProtKB">
        <authorList>
            <consortium name="RefSeq"/>
        </authorList>
    </citation>
    <scope>IDENTIFICATION</scope>
    <source>
        <tissue evidence="3 4">Etiolated seedlings</tissue>
    </source>
</reference>
<organism evidence="2 3">
    <name type="scientific">Cicer arietinum</name>
    <name type="common">Chickpea</name>
    <name type="synonym">Garbanzo</name>
    <dbReference type="NCBI Taxonomy" id="3827"/>
    <lineage>
        <taxon>Eukaryota</taxon>
        <taxon>Viridiplantae</taxon>
        <taxon>Streptophyta</taxon>
        <taxon>Embryophyta</taxon>
        <taxon>Tracheophyta</taxon>
        <taxon>Spermatophyta</taxon>
        <taxon>Magnoliopsida</taxon>
        <taxon>eudicotyledons</taxon>
        <taxon>Gunneridae</taxon>
        <taxon>Pentapetalae</taxon>
        <taxon>rosids</taxon>
        <taxon>fabids</taxon>
        <taxon>Fabales</taxon>
        <taxon>Fabaceae</taxon>
        <taxon>Papilionoideae</taxon>
        <taxon>50 kb inversion clade</taxon>
        <taxon>NPAAA clade</taxon>
        <taxon>Hologalegina</taxon>
        <taxon>IRL clade</taxon>
        <taxon>Cicereae</taxon>
        <taxon>Cicer</taxon>
    </lineage>
</organism>
<dbReference type="RefSeq" id="XP_027187271.1">
    <property type="nucleotide sequence ID" value="XM_027331470.1"/>
</dbReference>
<dbReference type="GO" id="GO:0003677">
    <property type="term" value="F:DNA binding"/>
    <property type="evidence" value="ECO:0007669"/>
    <property type="project" value="InterPro"/>
</dbReference>
<gene>
    <name evidence="3 4 5 6" type="primary">LOC101505673</name>
</gene>
<dbReference type="PaxDb" id="3827-XP_004517253.1"/>
<dbReference type="KEGG" id="cam:101505673"/>
<evidence type="ECO:0000313" key="4">
    <source>
        <dbReference type="RefSeq" id="XP_027187271.1"/>
    </source>
</evidence>
<keyword evidence="2" id="KW-1185">Reference proteome</keyword>
<dbReference type="InterPro" id="IPR044601">
    <property type="entry name" value="HMGB6/HMGB13"/>
</dbReference>
<dbReference type="Proteomes" id="UP000087171">
    <property type="component" value="Unplaced"/>
</dbReference>
<evidence type="ECO:0000256" key="1">
    <source>
        <dbReference type="SAM" id="Coils"/>
    </source>
</evidence>
<evidence type="ECO:0000313" key="6">
    <source>
        <dbReference type="RefSeq" id="XP_027187273.1"/>
    </source>
</evidence>
<dbReference type="GeneID" id="101505673"/>
<name>A0A1S2Z944_CICAR</name>
<protein>
    <submittedName>
        <fullName evidence="3 4">High mobility group B protein 6-like</fullName>
    </submittedName>
</protein>
<dbReference type="PANTHER" id="PTHR46912:SF1">
    <property type="entry name" value="HIGH MOBILITY GROUP B PROTEIN 13"/>
    <property type="match status" value="1"/>
</dbReference>
<feature type="coiled-coil region" evidence="1">
    <location>
        <begin position="42"/>
        <end position="104"/>
    </location>
</feature>
<accession>A0A1S2Z944</accession>
<dbReference type="RefSeq" id="XP_004517253.1">
    <property type="nucleotide sequence ID" value="XM_004517196.3"/>
</dbReference>
<dbReference type="RefSeq" id="XP_073220835.1">
    <property type="nucleotide sequence ID" value="XM_073364734.1"/>
</dbReference>
<dbReference type="STRING" id="3827.A0A1S2Z944"/>
<dbReference type="RefSeq" id="XP_027187272.1">
    <property type="nucleotide sequence ID" value="XM_027331471.1"/>
</dbReference>
<dbReference type="AlphaFoldDB" id="A0A1S2Z944"/>
<dbReference type="eggNOG" id="KOG0381">
    <property type="taxonomic scope" value="Eukaryota"/>
</dbReference>
<evidence type="ECO:0000313" key="2">
    <source>
        <dbReference type="Proteomes" id="UP000087171"/>
    </source>
</evidence>